<dbReference type="AlphaFoldDB" id="A0AA88NQ44"/>
<dbReference type="GO" id="GO:0000981">
    <property type="term" value="F:DNA-binding transcription factor activity, RNA polymerase II-specific"/>
    <property type="evidence" value="ECO:0007669"/>
    <property type="project" value="TreeGrafter"/>
</dbReference>
<organism evidence="9 10">
    <name type="scientific">Tachysurus vachellii</name>
    <name type="common">Darkbarbel catfish</name>
    <name type="synonym">Pelteobagrus vachellii</name>
    <dbReference type="NCBI Taxonomy" id="175792"/>
    <lineage>
        <taxon>Eukaryota</taxon>
        <taxon>Metazoa</taxon>
        <taxon>Chordata</taxon>
        <taxon>Craniata</taxon>
        <taxon>Vertebrata</taxon>
        <taxon>Euteleostomi</taxon>
        <taxon>Actinopterygii</taxon>
        <taxon>Neopterygii</taxon>
        <taxon>Teleostei</taxon>
        <taxon>Ostariophysi</taxon>
        <taxon>Siluriformes</taxon>
        <taxon>Bagridae</taxon>
        <taxon>Tachysurus</taxon>
    </lineage>
</organism>
<evidence type="ECO:0000259" key="8">
    <source>
        <dbReference type="PROSITE" id="PS50809"/>
    </source>
</evidence>
<evidence type="ECO:0000256" key="6">
    <source>
        <dbReference type="PROSITE-ProRule" id="PRU00070"/>
    </source>
</evidence>
<dbReference type="GO" id="GO:0046872">
    <property type="term" value="F:metal ion binding"/>
    <property type="evidence" value="ECO:0007669"/>
    <property type="project" value="UniProtKB-KW"/>
</dbReference>
<protein>
    <recommendedName>
        <fullName evidence="8">DM domain-containing protein</fullName>
    </recommendedName>
</protein>
<gene>
    <name evidence="9" type="ORF">Q7C36_004983</name>
</gene>
<comment type="caution">
    <text evidence="9">The sequence shown here is derived from an EMBL/GenBank/DDBJ whole genome shotgun (WGS) entry which is preliminary data.</text>
</comment>
<keyword evidence="3 6" id="KW-0862">Zinc</keyword>
<comment type="subcellular location">
    <subcellularLocation>
        <location evidence="6">Nucleus</location>
    </subcellularLocation>
</comment>
<dbReference type="GO" id="GO:0005634">
    <property type="term" value="C:nucleus"/>
    <property type="evidence" value="ECO:0007669"/>
    <property type="project" value="UniProtKB-SubCell"/>
</dbReference>
<evidence type="ECO:0000313" key="10">
    <source>
        <dbReference type="Proteomes" id="UP001187315"/>
    </source>
</evidence>
<keyword evidence="4 6" id="KW-0238">DNA-binding</keyword>
<feature type="compositionally biased region" description="Basic and acidic residues" evidence="7">
    <location>
        <begin position="64"/>
        <end position="73"/>
    </location>
</feature>
<reference evidence="9" key="1">
    <citation type="submission" date="2023-08" db="EMBL/GenBank/DDBJ databases">
        <title>Pelteobagrus vachellii genome.</title>
        <authorList>
            <person name="Liu H."/>
        </authorList>
    </citation>
    <scope>NUCLEOTIDE SEQUENCE</scope>
    <source>
        <strain evidence="9">PRFRI_2022a</strain>
        <tissue evidence="9">Muscle</tissue>
    </source>
</reference>
<evidence type="ECO:0000256" key="2">
    <source>
        <dbReference type="ARBA" id="ARBA00022723"/>
    </source>
</evidence>
<dbReference type="PROSITE" id="PS50809">
    <property type="entry name" value="DM_2"/>
    <property type="match status" value="1"/>
</dbReference>
<dbReference type="GO" id="GO:0000978">
    <property type="term" value="F:RNA polymerase II cis-regulatory region sequence-specific DNA binding"/>
    <property type="evidence" value="ECO:0007669"/>
    <property type="project" value="TreeGrafter"/>
</dbReference>
<keyword evidence="10" id="KW-1185">Reference proteome</keyword>
<keyword evidence="2 6" id="KW-0479">Metal-binding</keyword>
<keyword evidence="5 6" id="KW-0539">Nucleus</keyword>
<evidence type="ECO:0000256" key="7">
    <source>
        <dbReference type="SAM" id="MobiDB-lite"/>
    </source>
</evidence>
<dbReference type="PROSITE" id="PS40000">
    <property type="entry name" value="DM_1"/>
    <property type="match status" value="1"/>
</dbReference>
<feature type="DNA-binding region" description="DM" evidence="6">
    <location>
        <begin position="15"/>
        <end position="63"/>
    </location>
</feature>
<dbReference type="EMBL" id="JAVHJS010000004">
    <property type="protein sequence ID" value="KAK2860817.1"/>
    <property type="molecule type" value="Genomic_DNA"/>
</dbReference>
<comment type="similarity">
    <text evidence="1">Belongs to the DMRT family.</text>
</comment>
<sequence length="243" mass="27053">METVSRQKVSRSLKCARCRNHGFMVALKGHVGQCRFSRCGCWKCALIAERTRIMARQRVMKKRQREEQERTGHGDPASGVRGRVTKSPVRATHTEDNTCTELEPPALTESGACAPTPNPEIAQKSSDHCKGSHDRAVFTDLPHFPWENSVAEIPQNTVYSGDLPMMMPLHLHTHYTNTFTPPAFLVSFGTSPLGAVGLPHVPPAALMESRPEGPGFFYMPGTRGLKFASDEHPDLQRRLLLKR</sequence>
<dbReference type="Gene3D" id="4.10.1040.10">
    <property type="entry name" value="DM DNA-binding domain"/>
    <property type="match status" value="1"/>
</dbReference>
<dbReference type="InterPro" id="IPR026607">
    <property type="entry name" value="DMRT"/>
</dbReference>
<dbReference type="SUPFAM" id="SSF82927">
    <property type="entry name" value="Cysteine-rich DNA binding domain, (DM domain)"/>
    <property type="match status" value="1"/>
</dbReference>
<name>A0AA88NQ44_TACVA</name>
<dbReference type="FunFam" id="4.10.1040.10:FF:000001">
    <property type="entry name" value="doublesex- and mab-3-related transcription factor 1"/>
    <property type="match status" value="1"/>
</dbReference>
<dbReference type="InterPro" id="IPR036407">
    <property type="entry name" value="DM_DNA-bd_sf"/>
</dbReference>
<evidence type="ECO:0000256" key="3">
    <source>
        <dbReference type="ARBA" id="ARBA00022833"/>
    </source>
</evidence>
<dbReference type="GO" id="GO:0007281">
    <property type="term" value="P:germ cell development"/>
    <property type="evidence" value="ECO:0007669"/>
    <property type="project" value="TreeGrafter"/>
</dbReference>
<dbReference type="GO" id="GO:0007548">
    <property type="term" value="P:sex differentiation"/>
    <property type="evidence" value="ECO:0007669"/>
    <property type="project" value="TreeGrafter"/>
</dbReference>
<evidence type="ECO:0000313" key="9">
    <source>
        <dbReference type="EMBL" id="KAK2860817.1"/>
    </source>
</evidence>
<dbReference type="SMART" id="SM00301">
    <property type="entry name" value="DM"/>
    <property type="match status" value="1"/>
</dbReference>
<evidence type="ECO:0000256" key="5">
    <source>
        <dbReference type="ARBA" id="ARBA00023242"/>
    </source>
</evidence>
<feature type="domain" description="DM" evidence="8">
    <location>
        <begin position="15"/>
        <end position="63"/>
    </location>
</feature>
<evidence type="ECO:0000256" key="4">
    <source>
        <dbReference type="ARBA" id="ARBA00023125"/>
    </source>
</evidence>
<dbReference type="InterPro" id="IPR001275">
    <property type="entry name" value="DM_DNA-bd"/>
</dbReference>
<evidence type="ECO:0000256" key="1">
    <source>
        <dbReference type="ARBA" id="ARBA00006834"/>
    </source>
</evidence>
<proteinExistence type="inferred from homology"/>
<dbReference type="PANTHER" id="PTHR12322:SF76">
    <property type="entry name" value="DOUBLESEX- AND MAB-3-RELATED TRANSCRIPTION FACTOR A2"/>
    <property type="match status" value="1"/>
</dbReference>
<dbReference type="PANTHER" id="PTHR12322">
    <property type="entry name" value="DOUBLESEX AND MAB-3 RELATED TRANSCRIPTION FACTOR DMRT"/>
    <property type="match status" value="1"/>
</dbReference>
<dbReference type="Proteomes" id="UP001187315">
    <property type="component" value="Unassembled WGS sequence"/>
</dbReference>
<dbReference type="Pfam" id="PF00751">
    <property type="entry name" value="DM"/>
    <property type="match status" value="1"/>
</dbReference>
<feature type="region of interest" description="Disordered" evidence="7">
    <location>
        <begin position="59"/>
        <end position="86"/>
    </location>
</feature>
<accession>A0AA88NQ44</accession>